<evidence type="ECO:0000313" key="2">
    <source>
        <dbReference type="Proteomes" id="UP001153331"/>
    </source>
</evidence>
<dbReference type="EMBL" id="JAPHNI010000018">
    <property type="protein sequence ID" value="KAJ8118479.1"/>
    <property type="molecule type" value="Genomic_DNA"/>
</dbReference>
<sequence length="148" mass="16692">MADKILSVHGGQPVSKNWAERLVTRSDKLKMAFNQAKDRQRILQEDPEIINAWFKLVEDTKAKYSIHNDNIYNFNKTGFQIGVALSLKVVTGSERRARPELVQLGDRKWVTVIESICAASTRRQIYHTIGSSQSLRTAGQTTYLALSG</sequence>
<protein>
    <submittedName>
        <fullName evidence="1">Uncharacterized protein</fullName>
    </submittedName>
</protein>
<name>A0ACC2ITU7_9PLEO</name>
<gene>
    <name evidence="1" type="ORF">OPT61_g560</name>
</gene>
<keyword evidence="2" id="KW-1185">Reference proteome</keyword>
<evidence type="ECO:0000313" key="1">
    <source>
        <dbReference type="EMBL" id="KAJ8118479.1"/>
    </source>
</evidence>
<reference evidence="1" key="1">
    <citation type="submission" date="2022-11" db="EMBL/GenBank/DDBJ databases">
        <title>Genome Sequence of Boeremia exigua.</title>
        <authorList>
            <person name="Buettner E."/>
        </authorList>
    </citation>
    <scope>NUCLEOTIDE SEQUENCE</scope>
    <source>
        <strain evidence="1">CU02</strain>
    </source>
</reference>
<organism evidence="1 2">
    <name type="scientific">Boeremia exigua</name>
    <dbReference type="NCBI Taxonomy" id="749465"/>
    <lineage>
        <taxon>Eukaryota</taxon>
        <taxon>Fungi</taxon>
        <taxon>Dikarya</taxon>
        <taxon>Ascomycota</taxon>
        <taxon>Pezizomycotina</taxon>
        <taxon>Dothideomycetes</taxon>
        <taxon>Pleosporomycetidae</taxon>
        <taxon>Pleosporales</taxon>
        <taxon>Pleosporineae</taxon>
        <taxon>Didymellaceae</taxon>
        <taxon>Boeremia</taxon>
    </lineage>
</organism>
<proteinExistence type="predicted"/>
<dbReference type="Proteomes" id="UP001153331">
    <property type="component" value="Unassembled WGS sequence"/>
</dbReference>
<comment type="caution">
    <text evidence="1">The sequence shown here is derived from an EMBL/GenBank/DDBJ whole genome shotgun (WGS) entry which is preliminary data.</text>
</comment>
<accession>A0ACC2ITU7</accession>